<protein>
    <submittedName>
        <fullName evidence="2">HNH endonuclease</fullName>
    </submittedName>
</protein>
<proteinExistence type="predicted"/>
<evidence type="ECO:0000313" key="2">
    <source>
        <dbReference type="EMBL" id="UWQ40067.1"/>
    </source>
</evidence>
<evidence type="ECO:0000259" key="1">
    <source>
        <dbReference type="SMART" id="SM00507"/>
    </source>
</evidence>
<feature type="domain" description="HNH nuclease" evidence="1">
    <location>
        <begin position="52"/>
        <end position="102"/>
    </location>
</feature>
<keyword evidence="2" id="KW-0540">Nuclease</keyword>
<dbReference type="Proteomes" id="UP001058514">
    <property type="component" value="Chromosome"/>
</dbReference>
<accession>A0ABY5WF23</accession>
<dbReference type="SMART" id="SM00507">
    <property type="entry name" value="HNHc"/>
    <property type="match status" value="1"/>
</dbReference>
<gene>
    <name evidence="2" type="ORF">K3718_10830</name>
</gene>
<dbReference type="Pfam" id="PF01844">
    <property type="entry name" value="HNH"/>
    <property type="match status" value="1"/>
</dbReference>
<keyword evidence="2" id="KW-0255">Endonuclease</keyword>
<dbReference type="GO" id="GO:0004519">
    <property type="term" value="F:endonuclease activity"/>
    <property type="evidence" value="ECO:0007669"/>
    <property type="project" value="UniProtKB-KW"/>
</dbReference>
<dbReference type="EMBL" id="CP081051">
    <property type="protein sequence ID" value="UWQ40067.1"/>
    <property type="molecule type" value="Genomic_DNA"/>
</dbReference>
<reference evidence="2" key="1">
    <citation type="submission" date="2021-08" db="EMBL/GenBank/DDBJ databases">
        <authorList>
            <person name="Nwanade C."/>
            <person name="Wang M."/>
            <person name="Masoudi A."/>
            <person name="Yu Z."/>
            <person name="Liu J."/>
        </authorList>
    </citation>
    <scope>NUCLEOTIDE SEQUENCE</scope>
    <source>
        <strain evidence="2">S166</strain>
    </source>
</reference>
<keyword evidence="3" id="KW-1185">Reference proteome</keyword>
<dbReference type="InterPro" id="IPR038575">
    <property type="entry name" value="E6_sf"/>
</dbReference>
<sequence length="113" mass="12880">MPKPPHLCTCGGIVPHGERCACQIKRTRARNKRHDANRPSAARRGYDHTWRKARVEFLASHPSCVICREPATIVDHIKAHRGDKVLFWDRANWQSLCVSCHSGIKQKEESVCL</sequence>
<dbReference type="SUPFAM" id="SSF161229">
    <property type="entry name" value="E6 C-terminal domain-like"/>
    <property type="match status" value="1"/>
</dbReference>
<evidence type="ECO:0000313" key="3">
    <source>
        <dbReference type="Proteomes" id="UP001058514"/>
    </source>
</evidence>
<dbReference type="InterPro" id="IPR003615">
    <property type="entry name" value="HNH_nuc"/>
</dbReference>
<keyword evidence="2" id="KW-0378">Hydrolase</keyword>
<name>A0ABY5WF23_9RHOB</name>
<dbReference type="InterPro" id="IPR002711">
    <property type="entry name" value="HNH"/>
</dbReference>
<organism evidence="2 3">
    <name type="scientific">Leisingera aquaemixtae</name>
    <dbReference type="NCBI Taxonomy" id="1396826"/>
    <lineage>
        <taxon>Bacteria</taxon>
        <taxon>Pseudomonadati</taxon>
        <taxon>Pseudomonadota</taxon>
        <taxon>Alphaproteobacteria</taxon>
        <taxon>Rhodobacterales</taxon>
        <taxon>Roseobacteraceae</taxon>
        <taxon>Leisingera</taxon>
    </lineage>
</organism>
<dbReference type="CDD" id="cd00085">
    <property type="entry name" value="HNHc"/>
    <property type="match status" value="1"/>
</dbReference>